<gene>
    <name evidence="1" type="ORF">JOC73_001079</name>
</gene>
<evidence type="ECO:0000313" key="1">
    <source>
        <dbReference type="EMBL" id="MBM7614567.1"/>
    </source>
</evidence>
<protein>
    <recommendedName>
        <fullName evidence="3">DUF3189 domain-containing protein</fullName>
    </recommendedName>
</protein>
<name>A0ABS2NP14_9FIRM</name>
<organism evidence="1 2">
    <name type="scientific">Alkaliphilus hydrothermalis</name>
    <dbReference type="NCBI Taxonomy" id="1482730"/>
    <lineage>
        <taxon>Bacteria</taxon>
        <taxon>Bacillati</taxon>
        <taxon>Bacillota</taxon>
        <taxon>Clostridia</taxon>
        <taxon>Peptostreptococcales</taxon>
        <taxon>Natronincolaceae</taxon>
        <taxon>Alkaliphilus</taxon>
    </lineage>
</organism>
<dbReference type="Pfam" id="PF11385">
    <property type="entry name" value="DUF3189"/>
    <property type="match status" value="1"/>
</dbReference>
<evidence type="ECO:0008006" key="3">
    <source>
        <dbReference type="Google" id="ProtNLM"/>
    </source>
</evidence>
<dbReference type="Proteomes" id="UP001314796">
    <property type="component" value="Unassembled WGS sequence"/>
</dbReference>
<reference evidence="1 2" key="1">
    <citation type="submission" date="2021-01" db="EMBL/GenBank/DDBJ databases">
        <title>Genomic Encyclopedia of Type Strains, Phase IV (KMG-IV): sequencing the most valuable type-strain genomes for metagenomic binning, comparative biology and taxonomic classification.</title>
        <authorList>
            <person name="Goeker M."/>
        </authorList>
    </citation>
    <scope>NUCLEOTIDE SEQUENCE [LARGE SCALE GENOMIC DNA]</scope>
    <source>
        <strain evidence="1 2">DSM 25890</strain>
    </source>
</reference>
<dbReference type="InterPro" id="IPR021525">
    <property type="entry name" value="DUF3189"/>
</dbReference>
<accession>A0ABS2NP14</accession>
<sequence>MKIIYSCYGGAHTSIVAAAIHIGLLPLDQTPSIDKVAAIPYYDMTDSIDIGRPIFMGLDENENEVFVMGMGAYRKESADLVYQFANEVYGGCNGRVLIVNSIALINLPIRIGGFLSRKLKLVSIGKPITIYGIQKKYGSFVKLVNNVKETILCQS</sequence>
<comment type="caution">
    <text evidence="1">The sequence shown here is derived from an EMBL/GenBank/DDBJ whole genome shotgun (WGS) entry which is preliminary data.</text>
</comment>
<dbReference type="RefSeq" id="WP_204400918.1">
    <property type="nucleotide sequence ID" value="NZ_JAFBEE010000005.1"/>
</dbReference>
<proteinExistence type="predicted"/>
<evidence type="ECO:0000313" key="2">
    <source>
        <dbReference type="Proteomes" id="UP001314796"/>
    </source>
</evidence>
<keyword evidence="2" id="KW-1185">Reference proteome</keyword>
<dbReference type="EMBL" id="JAFBEE010000005">
    <property type="protein sequence ID" value="MBM7614567.1"/>
    <property type="molecule type" value="Genomic_DNA"/>
</dbReference>